<gene>
    <name evidence="2" type="ORF">GCM10011415_07900</name>
</gene>
<comment type="caution">
    <text evidence="2">The sequence shown here is derived from an EMBL/GenBank/DDBJ whole genome shotgun (WGS) entry which is preliminary data.</text>
</comment>
<reference evidence="2" key="2">
    <citation type="submission" date="2020-09" db="EMBL/GenBank/DDBJ databases">
        <authorList>
            <person name="Sun Q."/>
            <person name="Zhou Y."/>
        </authorList>
    </citation>
    <scope>NUCLEOTIDE SEQUENCE</scope>
    <source>
        <strain evidence="2">CGMCC 1.15762</strain>
    </source>
</reference>
<dbReference type="EMBL" id="BMJV01000001">
    <property type="protein sequence ID" value="GGG63839.1"/>
    <property type="molecule type" value="Genomic_DNA"/>
</dbReference>
<evidence type="ECO:0000313" key="2">
    <source>
        <dbReference type="EMBL" id="GGG63839.1"/>
    </source>
</evidence>
<dbReference type="Proteomes" id="UP000617145">
    <property type="component" value="Unassembled WGS sequence"/>
</dbReference>
<reference evidence="2" key="1">
    <citation type="journal article" date="2014" name="Int. J. Syst. Evol. Microbiol.">
        <title>Complete genome sequence of Corynebacterium casei LMG S-19264T (=DSM 44701T), isolated from a smear-ripened cheese.</title>
        <authorList>
            <consortium name="US DOE Joint Genome Institute (JGI-PGF)"/>
            <person name="Walter F."/>
            <person name="Albersmeier A."/>
            <person name="Kalinowski J."/>
            <person name="Ruckert C."/>
        </authorList>
    </citation>
    <scope>NUCLEOTIDE SEQUENCE</scope>
    <source>
        <strain evidence="2">CGMCC 1.15762</strain>
    </source>
</reference>
<protein>
    <recommendedName>
        <fullName evidence="1">DUF4376 domain-containing protein</fullName>
    </recommendedName>
</protein>
<evidence type="ECO:0000259" key="1">
    <source>
        <dbReference type="Pfam" id="PF14301"/>
    </source>
</evidence>
<dbReference type="InterPro" id="IPR025484">
    <property type="entry name" value="DUF4376"/>
</dbReference>
<feature type="domain" description="DUF4376" evidence="1">
    <location>
        <begin position="19"/>
        <end position="124"/>
    </location>
</feature>
<accession>A0A8J2ZH63</accession>
<organism evidence="2 3">
    <name type="scientific">Salipiger pallidus</name>
    <dbReference type="NCBI Taxonomy" id="1775170"/>
    <lineage>
        <taxon>Bacteria</taxon>
        <taxon>Pseudomonadati</taxon>
        <taxon>Pseudomonadota</taxon>
        <taxon>Alphaproteobacteria</taxon>
        <taxon>Rhodobacterales</taxon>
        <taxon>Roseobacteraceae</taxon>
        <taxon>Salipiger</taxon>
    </lineage>
</organism>
<proteinExistence type="predicted"/>
<sequence length="135" mass="14509">MSNIDMSQIITAEDKAAAEQASRKAGLFAERERRLAAGTTFNLSFGPLPMQGRPQDQATITALLQLANMRITAEDTSPLTFRDAVNTIHSLSPTEMIEAATAGMAWVEAVMAASWALVDSGDIPADYTDDAHWPA</sequence>
<keyword evidence="3" id="KW-1185">Reference proteome</keyword>
<evidence type="ECO:0000313" key="3">
    <source>
        <dbReference type="Proteomes" id="UP000617145"/>
    </source>
</evidence>
<dbReference type="AlphaFoldDB" id="A0A8J2ZH63"/>
<dbReference type="Pfam" id="PF14301">
    <property type="entry name" value="DUF4376"/>
    <property type="match status" value="1"/>
</dbReference>
<dbReference type="RefSeq" id="WP_188788892.1">
    <property type="nucleotide sequence ID" value="NZ_BMJV01000001.1"/>
</dbReference>
<name>A0A8J2ZH63_9RHOB</name>